<dbReference type="InterPro" id="IPR006860">
    <property type="entry name" value="FecR"/>
</dbReference>
<dbReference type="RefSeq" id="WP_046742040.1">
    <property type="nucleotide sequence ID" value="NZ_LBNQ01000025.1"/>
</dbReference>
<evidence type="ECO:0008006" key="6">
    <source>
        <dbReference type="Google" id="ProtNLM"/>
    </source>
</evidence>
<evidence type="ECO:0000256" key="1">
    <source>
        <dbReference type="SAM" id="MobiDB-lite"/>
    </source>
</evidence>
<feature type="region of interest" description="Disordered" evidence="1">
    <location>
        <begin position="1"/>
        <end position="21"/>
    </location>
</feature>
<evidence type="ECO:0000313" key="5">
    <source>
        <dbReference type="Proteomes" id="UP000050580"/>
    </source>
</evidence>
<organism evidence="4 5">
    <name type="scientific">Lampropedia cohaerens</name>
    <dbReference type="NCBI Taxonomy" id="1610491"/>
    <lineage>
        <taxon>Bacteria</taxon>
        <taxon>Pseudomonadati</taxon>
        <taxon>Pseudomonadota</taxon>
        <taxon>Betaproteobacteria</taxon>
        <taxon>Burkholderiales</taxon>
        <taxon>Comamonadaceae</taxon>
        <taxon>Lampropedia</taxon>
    </lineage>
</organism>
<dbReference type="PATRIC" id="fig|1610491.3.peg.1785"/>
<dbReference type="AlphaFoldDB" id="A0A0U1PZ69"/>
<feature type="domain" description="FecR protein" evidence="2">
    <location>
        <begin position="125"/>
        <end position="206"/>
    </location>
</feature>
<sequence length="354" mass="38669">MADSDSPGQNAGATGVTPARDPAHVIREAAQWLAILHSGQVTACQQREFQAWCDAHPAHRQAWQAAQQLSGKFGSVPAALALPVLTPACRPSRRATLKSIAGVGVIGALGWQVHRHQLWQTWQADYSTAAGQQQRVVLPDGSHIVLNTATAMDLRFNRSERSLLLYRGEIMVLTAKDTQIPSRPFMVHTRQGRMQALGTRFAVRILSAAVAGPSIRESGATPPAWAPEDTVCALHVLEHVVAITPRNGTAALHVHPGQQVWFDQHHVCRGGSPVSASPSWIDGVLYADDMRLDDFLRELARYRSGVLQCAPEVAGLRLSGAFQLDDTEKILSALANTLPIRIRRLPYWTRIEAQ</sequence>
<dbReference type="Gene3D" id="2.60.120.1440">
    <property type="match status" value="1"/>
</dbReference>
<name>A0A0U1PZ69_9BURK</name>
<evidence type="ECO:0000313" key="4">
    <source>
        <dbReference type="EMBL" id="KKW67819.1"/>
    </source>
</evidence>
<protein>
    <recommendedName>
        <fullName evidence="6">Iron dicitrate transport regulator FecR</fullName>
    </recommendedName>
</protein>
<dbReference type="Pfam" id="PF16220">
    <property type="entry name" value="DUF4880"/>
    <property type="match status" value="1"/>
</dbReference>
<dbReference type="InterPro" id="IPR032623">
    <property type="entry name" value="FecR_N"/>
</dbReference>
<proteinExistence type="predicted"/>
<dbReference type="STRING" id="1610491.AAV94_08400"/>
<dbReference type="EMBL" id="LBNQ01000025">
    <property type="protein sequence ID" value="KKW67819.1"/>
    <property type="molecule type" value="Genomic_DNA"/>
</dbReference>
<dbReference type="Proteomes" id="UP000050580">
    <property type="component" value="Unassembled WGS sequence"/>
</dbReference>
<evidence type="ECO:0000259" key="3">
    <source>
        <dbReference type="Pfam" id="PF16220"/>
    </source>
</evidence>
<dbReference type="PANTHER" id="PTHR30273">
    <property type="entry name" value="PERIPLASMIC SIGNAL SENSOR AND SIGMA FACTOR ACTIVATOR FECR-RELATED"/>
    <property type="match status" value="1"/>
</dbReference>
<reference evidence="4 5" key="1">
    <citation type="submission" date="2015-05" db="EMBL/GenBank/DDBJ databases">
        <title>Draft genome sequence of Lampropedia sp. CT6, isolated from the microbial mat of a hot water spring, located at Manikaran, India.</title>
        <authorList>
            <person name="Tripathi C."/>
            <person name="Rani P."/>
            <person name="Mahato N.K."/>
            <person name="Lal R."/>
        </authorList>
    </citation>
    <scope>NUCLEOTIDE SEQUENCE [LARGE SCALE GENOMIC DNA]</scope>
    <source>
        <strain evidence="4 5">CT6</strain>
    </source>
</reference>
<keyword evidence="5" id="KW-1185">Reference proteome</keyword>
<dbReference type="InterPro" id="IPR012373">
    <property type="entry name" value="Ferrdict_sens_TM"/>
</dbReference>
<dbReference type="GO" id="GO:0016989">
    <property type="term" value="F:sigma factor antagonist activity"/>
    <property type="evidence" value="ECO:0007669"/>
    <property type="project" value="TreeGrafter"/>
</dbReference>
<feature type="domain" description="FecR N-terminal" evidence="3">
    <location>
        <begin position="27"/>
        <end position="69"/>
    </location>
</feature>
<comment type="caution">
    <text evidence="4">The sequence shown here is derived from an EMBL/GenBank/DDBJ whole genome shotgun (WGS) entry which is preliminary data.</text>
</comment>
<dbReference type="Pfam" id="PF04773">
    <property type="entry name" value="FecR"/>
    <property type="match status" value="1"/>
</dbReference>
<gene>
    <name evidence="4" type="ORF">AAV94_08400</name>
</gene>
<dbReference type="PANTHER" id="PTHR30273:SF2">
    <property type="entry name" value="PROTEIN FECR"/>
    <property type="match status" value="1"/>
</dbReference>
<evidence type="ECO:0000259" key="2">
    <source>
        <dbReference type="Pfam" id="PF04773"/>
    </source>
</evidence>
<dbReference type="PIRSF" id="PIRSF018266">
    <property type="entry name" value="FecR"/>
    <property type="match status" value="1"/>
</dbReference>
<feature type="compositionally biased region" description="Polar residues" evidence="1">
    <location>
        <begin position="1"/>
        <end position="12"/>
    </location>
</feature>
<accession>A0A0U1PZ69</accession>